<dbReference type="Proteomes" id="UP000738349">
    <property type="component" value="Unassembled WGS sequence"/>
</dbReference>
<organism evidence="5 6">
    <name type="scientific">Dactylonectria macrodidyma</name>
    <dbReference type="NCBI Taxonomy" id="307937"/>
    <lineage>
        <taxon>Eukaryota</taxon>
        <taxon>Fungi</taxon>
        <taxon>Dikarya</taxon>
        <taxon>Ascomycota</taxon>
        <taxon>Pezizomycotina</taxon>
        <taxon>Sordariomycetes</taxon>
        <taxon>Hypocreomycetidae</taxon>
        <taxon>Hypocreales</taxon>
        <taxon>Nectriaceae</taxon>
        <taxon>Dactylonectria</taxon>
    </lineage>
</organism>
<dbReference type="PANTHER" id="PTHR43708">
    <property type="entry name" value="CONSERVED EXPRESSED OXIDOREDUCTASE (EUROFUNG)"/>
    <property type="match status" value="1"/>
</dbReference>
<accession>A0A9P9JLX7</accession>
<dbReference type="InterPro" id="IPR051317">
    <property type="entry name" value="Gfo/Idh/MocA_oxidoreduct"/>
</dbReference>
<keyword evidence="6" id="KW-1185">Reference proteome</keyword>
<reference evidence="5" key="1">
    <citation type="journal article" date="2021" name="Nat. Commun.">
        <title>Genetic determinants of endophytism in the Arabidopsis root mycobiome.</title>
        <authorList>
            <person name="Mesny F."/>
            <person name="Miyauchi S."/>
            <person name="Thiergart T."/>
            <person name="Pickel B."/>
            <person name="Atanasova L."/>
            <person name="Karlsson M."/>
            <person name="Huettel B."/>
            <person name="Barry K.W."/>
            <person name="Haridas S."/>
            <person name="Chen C."/>
            <person name="Bauer D."/>
            <person name="Andreopoulos W."/>
            <person name="Pangilinan J."/>
            <person name="LaButti K."/>
            <person name="Riley R."/>
            <person name="Lipzen A."/>
            <person name="Clum A."/>
            <person name="Drula E."/>
            <person name="Henrissat B."/>
            <person name="Kohler A."/>
            <person name="Grigoriev I.V."/>
            <person name="Martin F.M."/>
            <person name="Hacquard S."/>
        </authorList>
    </citation>
    <scope>NUCLEOTIDE SEQUENCE</scope>
    <source>
        <strain evidence="5">MPI-CAGE-AT-0147</strain>
    </source>
</reference>
<name>A0A9P9JLX7_9HYPO</name>
<feature type="domain" description="GFO/IDH/MocA-like oxidoreductase" evidence="4">
    <location>
        <begin position="131"/>
        <end position="251"/>
    </location>
</feature>
<proteinExistence type="inferred from homology"/>
<dbReference type="AlphaFoldDB" id="A0A9P9JLX7"/>
<dbReference type="Gene3D" id="3.40.50.720">
    <property type="entry name" value="NAD(P)-binding Rossmann-like Domain"/>
    <property type="match status" value="1"/>
</dbReference>
<dbReference type="Pfam" id="PF01408">
    <property type="entry name" value="GFO_IDH_MocA"/>
    <property type="match status" value="1"/>
</dbReference>
<evidence type="ECO:0000259" key="4">
    <source>
        <dbReference type="Pfam" id="PF22725"/>
    </source>
</evidence>
<comment type="caution">
    <text evidence="5">The sequence shown here is derived from an EMBL/GenBank/DDBJ whole genome shotgun (WGS) entry which is preliminary data.</text>
</comment>
<dbReference type="SUPFAM" id="SSF51735">
    <property type="entry name" value="NAD(P)-binding Rossmann-fold domains"/>
    <property type="match status" value="1"/>
</dbReference>
<dbReference type="OrthoDB" id="6417021at2759"/>
<dbReference type="InterPro" id="IPR000683">
    <property type="entry name" value="Gfo/Idh/MocA-like_OxRdtase_N"/>
</dbReference>
<evidence type="ECO:0000256" key="1">
    <source>
        <dbReference type="ARBA" id="ARBA00010928"/>
    </source>
</evidence>
<dbReference type="PANTHER" id="PTHR43708:SF5">
    <property type="entry name" value="CONSERVED EXPRESSED OXIDOREDUCTASE (EUROFUNG)-RELATED"/>
    <property type="match status" value="1"/>
</dbReference>
<dbReference type="InterPro" id="IPR036291">
    <property type="entry name" value="NAD(P)-bd_dom_sf"/>
</dbReference>
<protein>
    <submittedName>
        <fullName evidence="5">Oxidoreductase</fullName>
    </submittedName>
</protein>
<dbReference type="EMBL" id="JAGMUV010000002">
    <property type="protein sequence ID" value="KAH7171407.1"/>
    <property type="molecule type" value="Genomic_DNA"/>
</dbReference>
<dbReference type="Pfam" id="PF22725">
    <property type="entry name" value="GFO_IDH_MocA_C3"/>
    <property type="match status" value="1"/>
</dbReference>
<dbReference type="GO" id="GO:0016491">
    <property type="term" value="F:oxidoreductase activity"/>
    <property type="evidence" value="ECO:0007669"/>
    <property type="project" value="UniProtKB-KW"/>
</dbReference>
<gene>
    <name evidence="5" type="ORF">EDB81DRAFT_851991</name>
</gene>
<comment type="similarity">
    <text evidence="1">Belongs to the Gfo/Idh/MocA family.</text>
</comment>
<keyword evidence="2" id="KW-0560">Oxidoreductase</keyword>
<dbReference type="InterPro" id="IPR055170">
    <property type="entry name" value="GFO_IDH_MocA-like_dom"/>
</dbReference>
<evidence type="ECO:0000259" key="3">
    <source>
        <dbReference type="Pfam" id="PF01408"/>
    </source>
</evidence>
<dbReference type="GO" id="GO:0000166">
    <property type="term" value="F:nucleotide binding"/>
    <property type="evidence" value="ECO:0007669"/>
    <property type="project" value="InterPro"/>
</dbReference>
<dbReference type="Gene3D" id="3.30.360.10">
    <property type="entry name" value="Dihydrodipicolinate Reductase, domain 2"/>
    <property type="match status" value="1"/>
</dbReference>
<feature type="domain" description="Gfo/Idh/MocA-like oxidoreductase N-terminal" evidence="3">
    <location>
        <begin position="7"/>
        <end position="119"/>
    </location>
</feature>
<evidence type="ECO:0000313" key="6">
    <source>
        <dbReference type="Proteomes" id="UP000738349"/>
    </source>
</evidence>
<evidence type="ECO:0000313" key="5">
    <source>
        <dbReference type="EMBL" id="KAH7171407.1"/>
    </source>
</evidence>
<sequence>MVSKVYKAGIIGYGTSANVFHIPFLTASPSFTVHAIVQRSGDSAKEAHPDAIIYRSTDELLNDKDVDLVILCTPVQTHFEMAKHALKAGKHVVVEKPFCPTSEECDQLIQLSKTEGKLLIPFQNRRWDVEFLTLQKVIAEGHLGRVVEFSSHYDLYLKDLPGFWPDMVTKPGGSLLHGLGTHIIDQALVLFGLPSKVTGFLQSQHGEGFQDAFTVLFHYKDGPLVTLKSSLLSPETEQLRFWIRGDKGSYRKCHIDPQEPQINDGMKLDDPQFGKEDESKYGILTVDGDPDGKEAQKRFESGKLNRSVYPNVAPQTYVKFYDLIGAALDGKGEIPVKPEDSRDGIRLIELATASFEKGITIDA</sequence>
<evidence type="ECO:0000256" key="2">
    <source>
        <dbReference type="ARBA" id="ARBA00023002"/>
    </source>
</evidence>